<evidence type="ECO:0000313" key="2">
    <source>
        <dbReference type="EMBL" id="PVH47317.1"/>
    </source>
</evidence>
<dbReference type="Gramene" id="PVH47317">
    <property type="protein sequence ID" value="PVH47317"/>
    <property type="gene ID" value="PAHAL_4G034500"/>
</dbReference>
<reference evidence="2" key="1">
    <citation type="submission" date="2018-04" db="EMBL/GenBank/DDBJ databases">
        <title>WGS assembly of Panicum hallii.</title>
        <authorList>
            <person name="Lovell J."/>
            <person name="Jenkins J."/>
            <person name="Lowry D."/>
            <person name="Mamidi S."/>
            <person name="Sreedasyam A."/>
            <person name="Weng X."/>
            <person name="Barry K."/>
            <person name="Bonette J."/>
            <person name="Campitelli B."/>
            <person name="Daum C."/>
            <person name="Gordon S."/>
            <person name="Gould B."/>
            <person name="Lipzen A."/>
            <person name="Macqueen A."/>
            <person name="Palacio-Mejia J."/>
            <person name="Plott C."/>
            <person name="Shakirov E."/>
            <person name="Shu S."/>
            <person name="Yoshinaga Y."/>
            <person name="Zane M."/>
            <person name="Rokhsar D."/>
            <person name="Grimwood J."/>
            <person name="Schmutz J."/>
            <person name="Juenger T."/>
        </authorList>
    </citation>
    <scope>NUCLEOTIDE SEQUENCE [LARGE SCALE GENOMIC DNA]</scope>
    <source>
        <strain evidence="2">FIL2</strain>
    </source>
</reference>
<dbReference type="AlphaFoldDB" id="A0A2T8JBL3"/>
<evidence type="ECO:0008006" key="3">
    <source>
        <dbReference type="Google" id="ProtNLM"/>
    </source>
</evidence>
<feature type="signal peptide" evidence="1">
    <location>
        <begin position="1"/>
        <end position="20"/>
    </location>
</feature>
<accession>A0A2T8JBL3</accession>
<feature type="chain" id="PRO_5015620407" description="Secreted protein" evidence="1">
    <location>
        <begin position="21"/>
        <end position="132"/>
    </location>
</feature>
<gene>
    <name evidence="2" type="ORF">PAHAL_4G034500</name>
</gene>
<organism evidence="2">
    <name type="scientific">Panicum hallii</name>
    <dbReference type="NCBI Taxonomy" id="206008"/>
    <lineage>
        <taxon>Eukaryota</taxon>
        <taxon>Viridiplantae</taxon>
        <taxon>Streptophyta</taxon>
        <taxon>Embryophyta</taxon>
        <taxon>Tracheophyta</taxon>
        <taxon>Spermatophyta</taxon>
        <taxon>Magnoliopsida</taxon>
        <taxon>Liliopsida</taxon>
        <taxon>Poales</taxon>
        <taxon>Poaceae</taxon>
        <taxon>PACMAD clade</taxon>
        <taxon>Panicoideae</taxon>
        <taxon>Panicodae</taxon>
        <taxon>Paniceae</taxon>
        <taxon>Panicinae</taxon>
        <taxon>Panicum</taxon>
        <taxon>Panicum sect. Panicum</taxon>
    </lineage>
</organism>
<dbReference type="Proteomes" id="UP000243499">
    <property type="component" value="Chromosome 4"/>
</dbReference>
<dbReference type="EMBL" id="CM008049">
    <property type="protein sequence ID" value="PVH47317.1"/>
    <property type="molecule type" value="Genomic_DNA"/>
</dbReference>
<protein>
    <recommendedName>
        <fullName evidence="3">Secreted protein</fullName>
    </recommendedName>
</protein>
<proteinExistence type="predicted"/>
<sequence>MVVFSAHLILVSVQTYLATAGCPGSWYGVILKDFRFAFHLGSLVVTDIWQRRRILYTVSGAAFSRSGQEELLTALGLFSWKPRRRGLLSWASSWAVARKKGSGSVKRKEFLDSLTRRRFRFTATCFVFPRSV</sequence>
<keyword evidence="1" id="KW-0732">Signal</keyword>
<evidence type="ECO:0000256" key="1">
    <source>
        <dbReference type="SAM" id="SignalP"/>
    </source>
</evidence>
<name>A0A2T8JBL3_9POAL</name>